<organism evidence="1">
    <name type="scientific">bioreactor metagenome</name>
    <dbReference type="NCBI Taxonomy" id="1076179"/>
    <lineage>
        <taxon>unclassified sequences</taxon>
        <taxon>metagenomes</taxon>
        <taxon>ecological metagenomes</taxon>
    </lineage>
</organism>
<comment type="caution">
    <text evidence="1">The sequence shown here is derived from an EMBL/GenBank/DDBJ whole genome shotgun (WGS) entry which is preliminary data.</text>
</comment>
<proteinExistence type="predicted"/>
<reference evidence="1" key="1">
    <citation type="submission" date="2019-08" db="EMBL/GenBank/DDBJ databases">
        <authorList>
            <person name="Kucharzyk K."/>
            <person name="Murdoch R.W."/>
            <person name="Higgins S."/>
            <person name="Loffler F."/>
        </authorList>
    </citation>
    <scope>NUCLEOTIDE SEQUENCE</scope>
</reference>
<dbReference type="EMBL" id="VSSQ01016637">
    <property type="protein sequence ID" value="MPM58182.1"/>
    <property type="molecule type" value="Genomic_DNA"/>
</dbReference>
<name>A0A645AY34_9ZZZZ</name>
<accession>A0A645AY34</accession>
<sequence length="58" mass="6330">MNNPKKGKSSDLYRHIAAQGDAMTEFYTLSTDKRQELLDSIITVNDLADSADADEGPA</sequence>
<evidence type="ECO:0000313" key="1">
    <source>
        <dbReference type="EMBL" id="MPM58182.1"/>
    </source>
</evidence>
<protein>
    <submittedName>
        <fullName evidence="1">Uncharacterized protein</fullName>
    </submittedName>
</protein>
<dbReference type="AlphaFoldDB" id="A0A645AY34"/>
<gene>
    <name evidence="1" type="ORF">SDC9_105011</name>
</gene>